<protein>
    <submittedName>
        <fullName evidence="6">Signal-transducing histidine kinase, putative</fullName>
    </submittedName>
</protein>
<dbReference type="InterPro" id="IPR000700">
    <property type="entry name" value="PAS-assoc_C"/>
</dbReference>
<dbReference type="PaxDb" id="224325-AF_1620"/>
<dbReference type="SUPFAM" id="SSF55785">
    <property type="entry name" value="PYP-like sensor domain (PAS domain)"/>
    <property type="match status" value="3"/>
</dbReference>
<keyword evidence="2" id="KW-0472">Membrane</keyword>
<feature type="domain" description="HAMP" evidence="5">
    <location>
        <begin position="131"/>
        <end position="182"/>
    </location>
</feature>
<dbReference type="Pfam" id="PF05763">
    <property type="entry name" value="DUF835"/>
    <property type="match status" value="1"/>
</dbReference>
<dbReference type="SMART" id="SM00091">
    <property type="entry name" value="PAS"/>
    <property type="match status" value="3"/>
</dbReference>
<reference evidence="6 7" key="1">
    <citation type="journal article" date="1997" name="Nature">
        <title>The complete genome sequence of the hyperthermophilic, sulphate-reducing archaeon Archaeoglobus fulgidus.</title>
        <authorList>
            <person name="Klenk H.P."/>
            <person name="Clayton R.A."/>
            <person name="Tomb J."/>
            <person name="White O."/>
            <person name="Nelson K.E."/>
            <person name="Ketchum K.A."/>
            <person name="Dodson R.J."/>
            <person name="Gwinn M."/>
            <person name="Hickey E.K."/>
            <person name="Peterson J.D."/>
            <person name="Richardson D.L."/>
            <person name="Kerlavage A.R."/>
            <person name="Graham D.E."/>
            <person name="Kyrpides N.C."/>
            <person name="Fleischmann R.D."/>
            <person name="Quackenbush J."/>
            <person name="Lee N.H."/>
            <person name="Sutton G.G."/>
            <person name="Gill S."/>
            <person name="Kirkness E.F."/>
            <person name="Dougherty B.A."/>
            <person name="McKenney K."/>
            <person name="Adams M.D."/>
            <person name="Loftus B."/>
            <person name="Peterson S."/>
            <person name="Reich C.I."/>
            <person name="McNeil L.K."/>
            <person name="Badger J.H."/>
            <person name="Glodek A."/>
            <person name="Zhou L."/>
            <person name="Overbeek R."/>
            <person name="Gocayne J.D."/>
            <person name="Weidman J.F."/>
            <person name="McDonald L."/>
            <person name="Utterback T."/>
            <person name="Cotton M.D."/>
            <person name="Spriggs T."/>
            <person name="Artiach P."/>
            <person name="Kaine B.P."/>
            <person name="Sykes S.M."/>
            <person name="Sadow P.W."/>
            <person name="D'Andrea K.P."/>
            <person name="Bowman C."/>
            <person name="Fujii C."/>
            <person name="Garland S.A."/>
            <person name="Mason T.M."/>
            <person name="Olsen G.J."/>
            <person name="Fraser C.M."/>
            <person name="Smith H.O."/>
            <person name="Woese C.R."/>
            <person name="Venter J.C."/>
        </authorList>
    </citation>
    <scope>NUCLEOTIDE SEQUENCE [LARGE SCALE GENOMIC DNA]</scope>
    <source>
        <strain evidence="7">ATCC 49558 / DSM 4304 / JCM 9628 / NBRC 100126 / VC-16</strain>
    </source>
</reference>
<dbReference type="SUPFAM" id="SSF158472">
    <property type="entry name" value="HAMP domain-like"/>
    <property type="match status" value="1"/>
</dbReference>
<dbReference type="InterPro" id="IPR003660">
    <property type="entry name" value="HAMP_dom"/>
</dbReference>
<evidence type="ECO:0000256" key="1">
    <source>
        <dbReference type="SAM" id="Coils"/>
    </source>
</evidence>
<dbReference type="PROSITE" id="PS50885">
    <property type="entry name" value="HAMP"/>
    <property type="match status" value="1"/>
</dbReference>
<feature type="domain" description="PAC" evidence="4">
    <location>
        <begin position="360"/>
        <end position="412"/>
    </location>
</feature>
<feature type="transmembrane region" description="Helical" evidence="2">
    <location>
        <begin position="112"/>
        <end position="134"/>
    </location>
</feature>
<keyword evidence="7" id="KW-1185">Reference proteome</keyword>
<feature type="transmembrane region" description="Helical" evidence="2">
    <location>
        <begin position="83"/>
        <end position="106"/>
    </location>
</feature>
<keyword evidence="6" id="KW-0418">Kinase</keyword>
<dbReference type="EMBL" id="AE000782">
    <property type="protein sequence ID" value="AAB89622.1"/>
    <property type="molecule type" value="Genomic_DNA"/>
</dbReference>
<keyword evidence="6" id="KW-0808">Transferase</keyword>
<dbReference type="Proteomes" id="UP000002199">
    <property type="component" value="Chromosome"/>
</dbReference>
<dbReference type="Gene3D" id="1.10.10.10">
    <property type="entry name" value="Winged helix-like DNA-binding domain superfamily/Winged helix DNA-binding domain"/>
    <property type="match status" value="1"/>
</dbReference>
<keyword evidence="1" id="KW-0175">Coiled coil</keyword>
<organism evidence="6 7">
    <name type="scientific">Archaeoglobus fulgidus (strain ATCC 49558 / DSM 4304 / JCM 9628 / NBRC 100126 / VC-16)</name>
    <dbReference type="NCBI Taxonomy" id="224325"/>
    <lineage>
        <taxon>Archaea</taxon>
        <taxon>Methanobacteriati</taxon>
        <taxon>Methanobacteriota</taxon>
        <taxon>Archaeoglobi</taxon>
        <taxon>Archaeoglobales</taxon>
        <taxon>Archaeoglobaceae</taxon>
        <taxon>Archaeoglobus</taxon>
    </lineage>
</organism>
<dbReference type="STRING" id="224325.AF_1620"/>
<evidence type="ECO:0000256" key="2">
    <source>
        <dbReference type="SAM" id="Phobius"/>
    </source>
</evidence>
<evidence type="ECO:0000259" key="3">
    <source>
        <dbReference type="PROSITE" id="PS50112"/>
    </source>
</evidence>
<feature type="domain" description="PAS" evidence="3">
    <location>
        <begin position="430"/>
        <end position="500"/>
    </location>
</feature>
<keyword evidence="2" id="KW-0812">Transmembrane</keyword>
<dbReference type="GO" id="GO:0007165">
    <property type="term" value="P:signal transduction"/>
    <property type="evidence" value="ECO:0007669"/>
    <property type="project" value="InterPro"/>
</dbReference>
<dbReference type="SUPFAM" id="SSF46785">
    <property type="entry name" value="Winged helix' DNA-binding domain"/>
    <property type="match status" value="1"/>
</dbReference>
<dbReference type="PROSITE" id="PS50113">
    <property type="entry name" value="PAC"/>
    <property type="match status" value="2"/>
</dbReference>
<dbReference type="Gene3D" id="3.30.450.20">
    <property type="entry name" value="PAS domain"/>
    <property type="match status" value="3"/>
</dbReference>
<dbReference type="PANTHER" id="PTHR44757">
    <property type="entry name" value="DIGUANYLATE CYCLASE DGCP"/>
    <property type="match status" value="1"/>
</dbReference>
<keyword evidence="2" id="KW-1133">Transmembrane helix</keyword>
<dbReference type="KEGG" id="afu:AF_1620"/>
<dbReference type="InterPro" id="IPR052155">
    <property type="entry name" value="Biofilm_reg_signaling"/>
</dbReference>
<dbReference type="AlphaFoldDB" id="O28653"/>
<dbReference type="PIR" id="C69452">
    <property type="entry name" value="C69452"/>
</dbReference>
<dbReference type="Pfam" id="PF00672">
    <property type="entry name" value="HAMP"/>
    <property type="match status" value="1"/>
</dbReference>
<proteinExistence type="predicted"/>
<dbReference type="GO" id="GO:0006355">
    <property type="term" value="P:regulation of DNA-templated transcription"/>
    <property type="evidence" value="ECO:0007669"/>
    <property type="project" value="InterPro"/>
</dbReference>
<dbReference type="NCBIfam" id="TIGR00229">
    <property type="entry name" value="sensory_box"/>
    <property type="match status" value="2"/>
</dbReference>
<dbReference type="InterPro" id="IPR036388">
    <property type="entry name" value="WH-like_DNA-bd_sf"/>
</dbReference>
<dbReference type="eggNOG" id="arCOG06712">
    <property type="taxonomic scope" value="Archaea"/>
</dbReference>
<dbReference type="HOGENOM" id="CLU_374546_0_0_2"/>
<accession>O28653</accession>
<dbReference type="Pfam" id="PF13426">
    <property type="entry name" value="PAS_9"/>
    <property type="match status" value="2"/>
</dbReference>
<name>O28653_ARCFU</name>
<dbReference type="PANTHER" id="PTHR44757:SF2">
    <property type="entry name" value="BIOFILM ARCHITECTURE MAINTENANCE PROTEIN MBAA"/>
    <property type="match status" value="1"/>
</dbReference>
<dbReference type="GO" id="GO:0016301">
    <property type="term" value="F:kinase activity"/>
    <property type="evidence" value="ECO:0007669"/>
    <property type="project" value="UniProtKB-KW"/>
</dbReference>
<dbReference type="InterPro" id="IPR001610">
    <property type="entry name" value="PAC"/>
</dbReference>
<dbReference type="eggNOG" id="arCOG03799">
    <property type="taxonomic scope" value="Archaea"/>
</dbReference>
<sequence length="781" mass="89714">MVHRELPWSGAVLLNLFAGRGRAGIETACHCDVRHDSCGNLLHGKRRKGAEGWSEASFCLIRRLGSGSCFRPFIAGEWCAMKVFVRFVLMLTVISILSLLLGISLVEMGVPPVYYLYVVVIVLIVSLFSAGSILEPLEELRDAFQSVVSGEIRTVTPKSTDEFGELAKAFNWMVEELRKEKESLEESERRFRSVVEEMDGWLFELDSHYCITFASPNFRDKFGDVQGKPVRDVLEHFPVEKLESGKFEYEIIKDGKITPVEVIVKKDGGTYRCLARDISTRRKIERQLAFFREILEHSVDAIVILDVDSRITVWNRGAEMMFGYTAEEAVGKPLNFLMPKERWQQCTENFKRAVVEGHVKDIEAPRIRKDGEMIIVDQTLTSIHDSNGEVIGFVAIMRDITRRKKAEIELKNTCEELERRTREILEVQKGLQQLASIVENSNDAIYSVNLEGKITSWNRTAERLFGWRRDEALGMPASKLLPEEIKGETEFIIRRIREGESGLRFETRRLRKDGVVIDVEVTVSPLLNEMGELSGISIITRDISEKRQAEREAERRMLKYEVERGRVYFADSFDTAVDVINDLIRCGYNGRVISRRYPEVLGIEEGNHLMLSAKKRDGTLEPDPDRIYREILNMPGWKNAVLLDIDYLLIKRNFEEVYELIQRLKDVFFVLNKGILVVCTESELLGEREMKLLKMECCAIKSKKIEMPAEIYEILRFVYAQNRVGERPSIKDVMTNFGITRNTAKKRVAYLAERGLIKMIKDGRMKVLEVTEEGREVMRVA</sequence>
<dbReference type="InterPro" id="IPR013767">
    <property type="entry name" value="PAS_fold"/>
</dbReference>
<evidence type="ECO:0000313" key="7">
    <source>
        <dbReference type="Proteomes" id="UP000002199"/>
    </source>
</evidence>
<dbReference type="InterPro" id="IPR000014">
    <property type="entry name" value="PAS"/>
</dbReference>
<evidence type="ECO:0000259" key="5">
    <source>
        <dbReference type="PROSITE" id="PS50885"/>
    </source>
</evidence>
<dbReference type="CDD" id="cd00130">
    <property type="entry name" value="PAS"/>
    <property type="match status" value="2"/>
</dbReference>
<dbReference type="SMART" id="SM00304">
    <property type="entry name" value="HAMP"/>
    <property type="match status" value="1"/>
</dbReference>
<dbReference type="GO" id="GO:0016020">
    <property type="term" value="C:membrane"/>
    <property type="evidence" value="ECO:0007669"/>
    <property type="project" value="InterPro"/>
</dbReference>
<feature type="coiled-coil region" evidence="1">
    <location>
        <begin position="167"/>
        <end position="197"/>
    </location>
</feature>
<gene>
    <name evidence="6" type="ordered locus">AF_1620</name>
</gene>
<dbReference type="InterPro" id="IPR035965">
    <property type="entry name" value="PAS-like_dom_sf"/>
</dbReference>
<dbReference type="PROSITE" id="PS50112">
    <property type="entry name" value="PAS"/>
    <property type="match status" value="2"/>
</dbReference>
<evidence type="ECO:0000259" key="4">
    <source>
        <dbReference type="PROSITE" id="PS50113"/>
    </source>
</evidence>
<dbReference type="EnsemblBacteria" id="AAB89622">
    <property type="protein sequence ID" value="AAB89622"/>
    <property type="gene ID" value="AF_1620"/>
</dbReference>
<feature type="domain" description="PAS" evidence="3">
    <location>
        <begin position="287"/>
        <end position="342"/>
    </location>
</feature>
<dbReference type="InterPro" id="IPR008553">
    <property type="entry name" value="DUF835"/>
</dbReference>
<evidence type="ECO:0000313" key="6">
    <source>
        <dbReference type="EMBL" id="AAB89622.1"/>
    </source>
</evidence>
<dbReference type="Pfam" id="PF00989">
    <property type="entry name" value="PAS"/>
    <property type="match status" value="1"/>
</dbReference>
<feature type="domain" description="PAC" evidence="4">
    <location>
        <begin position="503"/>
        <end position="555"/>
    </location>
</feature>
<dbReference type="InterPro" id="IPR036390">
    <property type="entry name" value="WH_DNA-bd_sf"/>
</dbReference>
<dbReference type="Gene3D" id="6.10.340.10">
    <property type="match status" value="1"/>
</dbReference>
<dbReference type="SMART" id="SM00086">
    <property type="entry name" value="PAC"/>
    <property type="match status" value="2"/>
</dbReference>
<dbReference type="CDD" id="cd06225">
    <property type="entry name" value="HAMP"/>
    <property type="match status" value="1"/>
</dbReference>